<reference evidence="1 2" key="1">
    <citation type="submission" date="2018-06" db="EMBL/GenBank/DDBJ databases">
        <title>Extensive metabolic versatility and redundancy in microbially diverse, dynamic hydrothermal sediments.</title>
        <authorList>
            <person name="Dombrowski N."/>
            <person name="Teske A."/>
            <person name="Baker B.J."/>
        </authorList>
    </citation>
    <scope>NUCLEOTIDE SEQUENCE [LARGE SCALE GENOMIC DNA]</scope>
    <source>
        <strain evidence="1">B34_G17</strain>
    </source>
</reference>
<dbReference type="Proteomes" id="UP000272051">
    <property type="component" value="Unassembled WGS sequence"/>
</dbReference>
<name>A0A497F262_9CREN</name>
<accession>A0A497F262</accession>
<sequence>MSAQAEIFFEDKETGIKLAKEGWNLVVYKEGVSEPTDVIKCFFEGNEKIKPIAPGGVSKGKYLLYPGGPVVDVLSVEGRTDALRGFRVVVSVADGKILKMGRFY</sequence>
<dbReference type="AlphaFoldDB" id="A0A497F262"/>
<evidence type="ECO:0000313" key="1">
    <source>
        <dbReference type="EMBL" id="RLE53486.1"/>
    </source>
</evidence>
<proteinExistence type="predicted"/>
<protein>
    <submittedName>
        <fullName evidence="1">Uncharacterized protein</fullName>
    </submittedName>
</protein>
<organism evidence="1 2">
    <name type="scientific">Thermoproteota archaeon</name>
    <dbReference type="NCBI Taxonomy" id="2056631"/>
    <lineage>
        <taxon>Archaea</taxon>
        <taxon>Thermoproteota</taxon>
    </lineage>
</organism>
<dbReference type="EMBL" id="QMQX01000009">
    <property type="protein sequence ID" value="RLE53486.1"/>
    <property type="molecule type" value="Genomic_DNA"/>
</dbReference>
<comment type="caution">
    <text evidence="1">The sequence shown here is derived from an EMBL/GenBank/DDBJ whole genome shotgun (WGS) entry which is preliminary data.</text>
</comment>
<evidence type="ECO:0000313" key="2">
    <source>
        <dbReference type="Proteomes" id="UP000272051"/>
    </source>
</evidence>
<gene>
    <name evidence="1" type="ORF">DRJ33_00905</name>
</gene>